<dbReference type="Gene3D" id="2.60.40.380">
    <property type="entry name" value="Purple acid phosphatase-like, N-terminal"/>
    <property type="match status" value="1"/>
</dbReference>
<comment type="caution">
    <text evidence="3">The sequence shown here is derived from an EMBL/GenBank/DDBJ whole genome shotgun (WGS) entry which is preliminary data.</text>
</comment>
<evidence type="ECO:0000313" key="3">
    <source>
        <dbReference type="EMBL" id="MDN4171545.1"/>
    </source>
</evidence>
<dbReference type="InterPro" id="IPR018946">
    <property type="entry name" value="PhoD-like_MPP"/>
</dbReference>
<dbReference type="SUPFAM" id="SSF56300">
    <property type="entry name" value="Metallo-dependent phosphatases"/>
    <property type="match status" value="1"/>
</dbReference>
<dbReference type="PANTHER" id="PTHR43606:SF2">
    <property type="entry name" value="ALKALINE PHOSPHATASE FAMILY PROTEIN (AFU_ORTHOLOGUE AFUA_5G03860)"/>
    <property type="match status" value="1"/>
</dbReference>
<dbReference type="CDD" id="cd07389">
    <property type="entry name" value="MPP_PhoD"/>
    <property type="match status" value="1"/>
</dbReference>
<dbReference type="Pfam" id="PF16655">
    <property type="entry name" value="PhoD_N"/>
    <property type="match status" value="1"/>
</dbReference>
<protein>
    <submittedName>
        <fullName evidence="3">Alkaline phosphatase D family protein</fullName>
    </submittedName>
</protein>
<dbReference type="RefSeq" id="WP_300950471.1">
    <property type="nucleotide sequence ID" value="NZ_JAUHJQ010000001.1"/>
</dbReference>
<feature type="domain" description="PhoD-like phosphatase metallophosphatase" evidence="1">
    <location>
        <begin position="165"/>
        <end position="536"/>
    </location>
</feature>
<dbReference type="InterPro" id="IPR029052">
    <property type="entry name" value="Metallo-depent_PP-like"/>
</dbReference>
<organism evidence="3 4">
    <name type="scientific">Nocardioides oceani</name>
    <dbReference type="NCBI Taxonomy" id="3058369"/>
    <lineage>
        <taxon>Bacteria</taxon>
        <taxon>Bacillati</taxon>
        <taxon>Actinomycetota</taxon>
        <taxon>Actinomycetes</taxon>
        <taxon>Propionibacteriales</taxon>
        <taxon>Nocardioidaceae</taxon>
        <taxon>Nocardioides</taxon>
    </lineage>
</organism>
<dbReference type="Proteomes" id="UP001168620">
    <property type="component" value="Unassembled WGS sequence"/>
</dbReference>
<gene>
    <name evidence="3" type="ORF">QWY28_01170</name>
</gene>
<keyword evidence="4" id="KW-1185">Reference proteome</keyword>
<name>A0ABT8FAQ6_9ACTN</name>
<dbReference type="Gene3D" id="3.60.21.70">
    <property type="entry name" value="PhoD-like phosphatase"/>
    <property type="match status" value="1"/>
</dbReference>
<evidence type="ECO:0000313" key="4">
    <source>
        <dbReference type="Proteomes" id="UP001168620"/>
    </source>
</evidence>
<sequence length="572" mass="62845">MTTTHPDRPGPQGTVGRRTVVATGAVGLGVASVASAVPATGTTAAPTARGHRVFQHGVASGDPLPESVLIWTRVTPTRAATPGSGRGPRTEVRWEVATDRAFRDVVRRGTFVTSAGRDHTVKLDVTSLRPATWYHYRFTAAGQRSRVGRTRTAPAPGATPRNLRFGVVSCANYQAGYFGAYRHLARRDDLHAVLHLGDYLYEYEAGYYGAGDVIVRRHEPAGEIVSLDDYRQRHAQYKADQDLQDLHATAPFITVWDDHESANDAWREGAENHTAGSGAGGEGAWRRRRARAHRAYDEWMPVRLDGTARLGDGTRLYRRLQFGTLAELSMLDLRTYRSEQVAVPALDPAVSDPDRTITGREQMRWLKASLARDAAQWKLVGNPVMIAPVTFAALPADLVTPVNDVTGLLPQDGLPYNVDQWDGYTDDRRELFAHIRDRGIKDTVFLTGDIHSGWASDLPFDRGLYPVAGDTAGVEFVCSSVTSDNLKDILGVPPRTASRAVEQAILAANPHIKYLDFDSHGYSVLDVTPARVQMDWYVIGSRLDRTTSATWSRSFATRAGTNKVVAVDRPVR</sequence>
<accession>A0ABT8FAQ6</accession>
<feature type="domain" description="Phospholipase D N-terminal" evidence="2">
    <location>
        <begin position="56"/>
        <end position="152"/>
    </location>
</feature>
<dbReference type="EMBL" id="JAUHJQ010000001">
    <property type="protein sequence ID" value="MDN4171545.1"/>
    <property type="molecule type" value="Genomic_DNA"/>
</dbReference>
<dbReference type="InterPro" id="IPR006311">
    <property type="entry name" value="TAT_signal"/>
</dbReference>
<dbReference type="InterPro" id="IPR032093">
    <property type="entry name" value="PhoD_N"/>
</dbReference>
<dbReference type="PROSITE" id="PS51318">
    <property type="entry name" value="TAT"/>
    <property type="match status" value="1"/>
</dbReference>
<dbReference type="InterPro" id="IPR038607">
    <property type="entry name" value="PhoD-like_sf"/>
</dbReference>
<reference evidence="3" key="1">
    <citation type="submission" date="2023-06" db="EMBL/GenBank/DDBJ databases">
        <title>Draft genome sequence of Nocardioides sp. SOB77.</title>
        <authorList>
            <person name="Zhang G."/>
        </authorList>
    </citation>
    <scope>NUCLEOTIDE SEQUENCE</scope>
    <source>
        <strain evidence="3">SOB77</strain>
    </source>
</reference>
<dbReference type="PANTHER" id="PTHR43606">
    <property type="entry name" value="PHOSPHATASE, PUTATIVE (AFU_ORTHOLOGUE AFUA_6G08710)-RELATED"/>
    <property type="match status" value="1"/>
</dbReference>
<proteinExistence type="predicted"/>
<evidence type="ECO:0000259" key="1">
    <source>
        <dbReference type="Pfam" id="PF09423"/>
    </source>
</evidence>
<evidence type="ECO:0000259" key="2">
    <source>
        <dbReference type="Pfam" id="PF16655"/>
    </source>
</evidence>
<dbReference type="Pfam" id="PF09423">
    <property type="entry name" value="PhoD"/>
    <property type="match status" value="1"/>
</dbReference>
<dbReference type="InterPro" id="IPR052900">
    <property type="entry name" value="Phospholipid_Metab_Enz"/>
</dbReference>